<evidence type="ECO:0000256" key="1">
    <source>
        <dbReference type="SAM" id="MobiDB-lite"/>
    </source>
</evidence>
<protein>
    <recommendedName>
        <fullName evidence="3">Phage terminase small subunit P27 family</fullName>
    </recommendedName>
</protein>
<dbReference type="Pfam" id="PF05119">
    <property type="entry name" value="Terminase_4"/>
    <property type="match status" value="1"/>
</dbReference>
<comment type="caution">
    <text evidence="2">The sequence shown here is derived from an EMBL/GenBank/DDBJ whole genome shotgun (WGS) entry which is preliminary data.</text>
</comment>
<name>A0A0F9ILL4_9ZZZZ</name>
<feature type="compositionally biased region" description="Basic residues" evidence="1">
    <location>
        <begin position="14"/>
        <end position="28"/>
    </location>
</feature>
<proteinExistence type="predicted"/>
<dbReference type="InterPro" id="IPR006448">
    <property type="entry name" value="Phage_term_ssu_P27"/>
</dbReference>
<accession>A0A0F9ILL4</accession>
<gene>
    <name evidence="2" type="ORF">LCGC14_1642950</name>
</gene>
<evidence type="ECO:0008006" key="3">
    <source>
        <dbReference type="Google" id="ProtNLM"/>
    </source>
</evidence>
<dbReference type="AlphaFoldDB" id="A0A0F9ILL4"/>
<reference evidence="2" key="1">
    <citation type="journal article" date="2015" name="Nature">
        <title>Complex archaea that bridge the gap between prokaryotes and eukaryotes.</title>
        <authorList>
            <person name="Spang A."/>
            <person name="Saw J.H."/>
            <person name="Jorgensen S.L."/>
            <person name="Zaremba-Niedzwiedzka K."/>
            <person name="Martijn J."/>
            <person name="Lind A.E."/>
            <person name="van Eijk R."/>
            <person name="Schleper C."/>
            <person name="Guy L."/>
            <person name="Ettema T.J."/>
        </authorList>
    </citation>
    <scope>NUCLEOTIDE SEQUENCE</scope>
</reference>
<feature type="compositionally biased region" description="Basic and acidic residues" evidence="1">
    <location>
        <begin position="29"/>
        <end position="41"/>
    </location>
</feature>
<sequence length="185" mass="20808">MPKPGTKPLPTAIKKLRGGKNTYHRKQNKKEPQPETSDRVPKAPEYLSEVARKHWPLIAKELHGMGLLTKVDIVALAAYCECFANWVDITVKLQRTGLYIKSPIKRDKSQMVDGKMVEGKILSGGNIVQSPLWAIKNRAELEMRKWMVEFGMTPSSRSGVQATEKKKNDPLAEFMARGGKPVRVK</sequence>
<evidence type="ECO:0000313" key="2">
    <source>
        <dbReference type="EMBL" id="KKM20684.1"/>
    </source>
</evidence>
<dbReference type="NCBIfam" id="TIGR01558">
    <property type="entry name" value="sm_term_P27"/>
    <property type="match status" value="1"/>
</dbReference>
<dbReference type="EMBL" id="LAZR01013713">
    <property type="protein sequence ID" value="KKM20684.1"/>
    <property type="molecule type" value="Genomic_DNA"/>
</dbReference>
<organism evidence="2">
    <name type="scientific">marine sediment metagenome</name>
    <dbReference type="NCBI Taxonomy" id="412755"/>
    <lineage>
        <taxon>unclassified sequences</taxon>
        <taxon>metagenomes</taxon>
        <taxon>ecological metagenomes</taxon>
    </lineage>
</organism>
<feature type="region of interest" description="Disordered" evidence="1">
    <location>
        <begin position="1"/>
        <end position="41"/>
    </location>
</feature>